<protein>
    <submittedName>
        <fullName evidence="1">Uncharacterized protein</fullName>
    </submittedName>
</protein>
<organism evidence="1 2">
    <name type="scientific">Prosthecochloris vibrioformis</name>
    <name type="common">Chlorobium vibrioforme</name>
    <dbReference type="NCBI Taxonomy" id="1098"/>
    <lineage>
        <taxon>Bacteria</taxon>
        <taxon>Pseudomonadati</taxon>
        <taxon>Chlorobiota</taxon>
        <taxon>Chlorobiia</taxon>
        <taxon>Chlorobiales</taxon>
        <taxon>Chlorobiaceae</taxon>
        <taxon>Prosthecochloris</taxon>
    </lineage>
</organism>
<gene>
    <name evidence="1" type="ORF">FGF68_00815</name>
</gene>
<dbReference type="EMBL" id="VDCI01000001">
    <property type="protein sequence ID" value="TNJ37752.1"/>
    <property type="molecule type" value="Genomic_DNA"/>
</dbReference>
<proteinExistence type="predicted"/>
<evidence type="ECO:0000313" key="2">
    <source>
        <dbReference type="Proteomes" id="UP000309544"/>
    </source>
</evidence>
<dbReference type="AlphaFoldDB" id="A0A5C4S3M4"/>
<sequence>MHKSHTHTHPTGKSPALLTAQTAISIFNHFFTRYQEEMLDDETEFMPMVRNILDGALSVSETPEEAKELILRHIESCYISSWNEEARKQAQKEFRSMIDGSSDCEQGLR</sequence>
<reference evidence="1 2" key="1">
    <citation type="submission" date="2019-05" db="EMBL/GenBank/DDBJ databases">
        <title>Draft Whole-Genome sequence of the green sulfur bacterium Prosthecochloris vibrioformis DSM 260.</title>
        <authorList>
            <person name="Meyer T.E."/>
            <person name="Kyndt J.A."/>
        </authorList>
    </citation>
    <scope>NUCLEOTIDE SEQUENCE [LARGE SCALE GENOMIC DNA]</scope>
    <source>
        <strain evidence="1 2">DSM 260</strain>
    </source>
</reference>
<name>A0A5C4S3M4_PROVB</name>
<accession>A0A5C4S3M4</accession>
<dbReference type="Proteomes" id="UP000309544">
    <property type="component" value="Unassembled WGS sequence"/>
</dbReference>
<keyword evidence="2" id="KW-1185">Reference proteome</keyword>
<evidence type="ECO:0000313" key="1">
    <source>
        <dbReference type="EMBL" id="TNJ37752.1"/>
    </source>
</evidence>
<comment type="caution">
    <text evidence="1">The sequence shown here is derived from an EMBL/GenBank/DDBJ whole genome shotgun (WGS) entry which is preliminary data.</text>
</comment>